<dbReference type="KEGG" id="tje:TJEJU_2966"/>
<dbReference type="EMBL" id="LT899436">
    <property type="protein sequence ID" value="SNR16635.1"/>
    <property type="molecule type" value="Genomic_DNA"/>
</dbReference>
<gene>
    <name evidence="1" type="ORF">TJEJU_2966</name>
</gene>
<accession>A0A238UC53</accession>
<name>A0A238UC53_9FLAO</name>
<evidence type="ECO:0000313" key="1">
    <source>
        <dbReference type="EMBL" id="SNR16635.1"/>
    </source>
</evidence>
<proteinExistence type="predicted"/>
<dbReference type="AlphaFoldDB" id="A0A238UC53"/>
<organism evidence="1 2">
    <name type="scientific">Tenacibaculum jejuense</name>
    <dbReference type="NCBI Taxonomy" id="584609"/>
    <lineage>
        <taxon>Bacteria</taxon>
        <taxon>Pseudomonadati</taxon>
        <taxon>Bacteroidota</taxon>
        <taxon>Flavobacteriia</taxon>
        <taxon>Flavobacteriales</taxon>
        <taxon>Flavobacteriaceae</taxon>
        <taxon>Tenacibaculum</taxon>
    </lineage>
</organism>
<keyword evidence="2" id="KW-1185">Reference proteome</keyword>
<evidence type="ECO:0000313" key="2">
    <source>
        <dbReference type="Proteomes" id="UP000215214"/>
    </source>
</evidence>
<dbReference type="Proteomes" id="UP000215214">
    <property type="component" value="Chromosome TJEJU"/>
</dbReference>
<sequence>MIGKVFELIEKKSQENNFFIDYNIELIANLYFEGDKTRLAEFFYNNINSLETIEKVDVLLENNFPLLFLFKLLSKRMTEASGIVDLIKLSSDKKLQDLVSEIPKEHWNVFDDFYLKNKESFRNFFLSELKILNLEEEIIKKKLFSTNKTNIASEFGVDIKTLNKWLNILFNDRFKGVRKIYYDDYIEIFKALFLAKGEKLDFSKNINIYRKRLSKGLKHRKKDIVKYTNEGSSLDVSTLLKIQKEELSKNNYYLFTDVFPYSITKLLVEELGDEMEF</sequence>
<reference evidence="1 2" key="1">
    <citation type="submission" date="2017-07" db="EMBL/GenBank/DDBJ databases">
        <authorList>
            <person name="Sun Z.S."/>
            <person name="Albrecht U."/>
            <person name="Echele G."/>
            <person name="Lee C.C."/>
        </authorList>
    </citation>
    <scope>NUCLEOTIDE SEQUENCE [LARGE SCALE GENOMIC DNA]</scope>
    <source>
        <strain evidence="2">type strain: KCTC 22618</strain>
    </source>
</reference>
<protein>
    <submittedName>
        <fullName evidence="1">Uncharacterized protein</fullName>
    </submittedName>
</protein>